<dbReference type="AlphaFoldDB" id="A0A133KRS9"/>
<keyword evidence="2" id="KW-1133">Transmembrane helix</keyword>
<evidence type="ECO:0000256" key="1">
    <source>
        <dbReference type="SAM" id="MobiDB-lite"/>
    </source>
</evidence>
<protein>
    <submittedName>
        <fullName evidence="3">Uncharacterized protein</fullName>
    </submittedName>
</protein>
<feature type="transmembrane region" description="Helical" evidence="2">
    <location>
        <begin position="33"/>
        <end position="55"/>
    </location>
</feature>
<organism evidence="3 4">
    <name type="scientific">Bifidobacterium bifidum</name>
    <dbReference type="NCBI Taxonomy" id="1681"/>
    <lineage>
        <taxon>Bacteria</taxon>
        <taxon>Bacillati</taxon>
        <taxon>Actinomycetota</taxon>
        <taxon>Actinomycetes</taxon>
        <taxon>Bifidobacteriales</taxon>
        <taxon>Bifidobacteriaceae</taxon>
        <taxon>Bifidobacterium</taxon>
    </lineage>
</organism>
<gene>
    <name evidence="3" type="ORF">HMPREF3196_00365</name>
</gene>
<sequence>MMQPPWRRAGKPAKDHGKGGRPRDGRRTAKGGGAIRTGTAFMLLAASLAGMTLMAGPLNPFLRRGPAEDPAPAARDGEGGRDRDAGNTAGGGMFQGDAASIADEIRSMLDSPSDGGVDSLATLLYRHGDTALAEAREPLEAAGRQEDAATVRSLAREWHDEAMDAATAARRVDLKDMADGARKAALAAEWHGLDTGACAPLAGQASLAARTAADEETDYQELTDRQVVLGKTVTACATGLAPGRVADVFGEAQGGAEGDGL</sequence>
<evidence type="ECO:0000313" key="4">
    <source>
        <dbReference type="Proteomes" id="UP000070092"/>
    </source>
</evidence>
<evidence type="ECO:0000313" key="3">
    <source>
        <dbReference type="EMBL" id="KWZ82284.1"/>
    </source>
</evidence>
<feature type="compositionally biased region" description="Basic and acidic residues" evidence="1">
    <location>
        <begin position="75"/>
        <end position="85"/>
    </location>
</feature>
<keyword evidence="2" id="KW-0812">Transmembrane</keyword>
<feature type="region of interest" description="Disordered" evidence="1">
    <location>
        <begin position="63"/>
        <end position="95"/>
    </location>
</feature>
<name>A0A133KRS9_BIFBI</name>
<accession>A0A133KRS9</accession>
<dbReference type="EMBL" id="LRPO01000016">
    <property type="protein sequence ID" value="KWZ82284.1"/>
    <property type="molecule type" value="Genomic_DNA"/>
</dbReference>
<keyword evidence="2" id="KW-0472">Membrane</keyword>
<feature type="compositionally biased region" description="Basic and acidic residues" evidence="1">
    <location>
        <begin position="12"/>
        <end position="27"/>
    </location>
</feature>
<dbReference type="RefSeq" id="WP_155403224.1">
    <property type="nucleotide sequence ID" value="NZ_JBCOGF010000014.1"/>
</dbReference>
<reference evidence="3 4" key="1">
    <citation type="submission" date="2016-01" db="EMBL/GenBank/DDBJ databases">
        <authorList>
            <person name="Oliw E.H."/>
        </authorList>
    </citation>
    <scope>NUCLEOTIDE SEQUENCE [LARGE SCALE GENOMIC DNA]</scope>
    <source>
        <strain evidence="3 4">MJR8628B</strain>
    </source>
</reference>
<comment type="caution">
    <text evidence="3">The sequence shown here is derived from an EMBL/GenBank/DDBJ whole genome shotgun (WGS) entry which is preliminary data.</text>
</comment>
<proteinExistence type="predicted"/>
<feature type="region of interest" description="Disordered" evidence="1">
    <location>
        <begin position="1"/>
        <end position="33"/>
    </location>
</feature>
<dbReference type="Proteomes" id="UP000070092">
    <property type="component" value="Unassembled WGS sequence"/>
</dbReference>
<dbReference type="PATRIC" id="fig|1681.53.peg.352"/>
<evidence type="ECO:0000256" key="2">
    <source>
        <dbReference type="SAM" id="Phobius"/>
    </source>
</evidence>